<protein>
    <submittedName>
        <fullName evidence="1">Uncharacterized protein</fullName>
    </submittedName>
</protein>
<evidence type="ECO:0000313" key="1">
    <source>
        <dbReference type="EMBL" id="KAI4326144.1"/>
    </source>
</evidence>
<organism evidence="1 2">
    <name type="scientific">Melastoma candidum</name>
    <dbReference type="NCBI Taxonomy" id="119954"/>
    <lineage>
        <taxon>Eukaryota</taxon>
        <taxon>Viridiplantae</taxon>
        <taxon>Streptophyta</taxon>
        <taxon>Embryophyta</taxon>
        <taxon>Tracheophyta</taxon>
        <taxon>Spermatophyta</taxon>
        <taxon>Magnoliopsida</taxon>
        <taxon>eudicotyledons</taxon>
        <taxon>Gunneridae</taxon>
        <taxon>Pentapetalae</taxon>
        <taxon>rosids</taxon>
        <taxon>malvids</taxon>
        <taxon>Myrtales</taxon>
        <taxon>Melastomataceae</taxon>
        <taxon>Melastomatoideae</taxon>
        <taxon>Melastomateae</taxon>
        <taxon>Melastoma</taxon>
    </lineage>
</organism>
<dbReference type="EMBL" id="CM042888">
    <property type="protein sequence ID" value="KAI4326144.1"/>
    <property type="molecule type" value="Genomic_DNA"/>
</dbReference>
<proteinExistence type="predicted"/>
<reference evidence="2" key="1">
    <citation type="journal article" date="2023" name="Front. Plant Sci.">
        <title>Chromosomal-level genome assembly of Melastoma candidum provides insights into trichome evolution.</title>
        <authorList>
            <person name="Zhong Y."/>
            <person name="Wu W."/>
            <person name="Sun C."/>
            <person name="Zou P."/>
            <person name="Liu Y."/>
            <person name="Dai S."/>
            <person name="Zhou R."/>
        </authorList>
    </citation>
    <scope>NUCLEOTIDE SEQUENCE [LARGE SCALE GENOMIC DNA]</scope>
</reference>
<keyword evidence="2" id="KW-1185">Reference proteome</keyword>
<accession>A0ACB9MPU5</accession>
<dbReference type="Proteomes" id="UP001057402">
    <property type="component" value="Chromosome 9"/>
</dbReference>
<evidence type="ECO:0000313" key="2">
    <source>
        <dbReference type="Proteomes" id="UP001057402"/>
    </source>
</evidence>
<gene>
    <name evidence="1" type="ORF">MLD38_031484</name>
</gene>
<name>A0ACB9MPU5_9MYRT</name>
<sequence length="90" mass="10537">MLNVYVSNALVDMVCKCGNMKSAEFQSPWHCEIARRAADVLLELEPWNAGRYVMISNIYATANKWHDSEEVRIQLEERVWQRMLVIVPLR</sequence>
<comment type="caution">
    <text evidence="1">The sequence shown here is derived from an EMBL/GenBank/DDBJ whole genome shotgun (WGS) entry which is preliminary data.</text>
</comment>